<sequence length="412" mass="44991">MQLRNLTVVIWVTTVAVLLPFVTTVNGAVDALKRDTDKTLFLFIEATTQNAHNFGIVADDLEYSESDIDPSWFSQFVVVGFDSTGVLFANATPTIDKTVDLLRSLVSRLTSSTGCDLPLFEVVIHGLSSFTFNPQSVVYLITTAGSSASDQLYGPTFFKALLGWQVQLQYVLYESTACNNTLDSQGVRFAANLAVVTGGNFVELPSGAWYINAHLPTLQDSTFIADITHGSFSCIETTYYAAIEENVDRVFLYTLTAANDPDVQGPKSYIFYDALLDAGHALIFYFEPIDGPGIYTITINDVGACSVQIRAHINQSLTALSTTVNALPITSPEPKSSTILSTSTPLIYPDVYADITFMLDMSILQTQKNAFENFFINTLSHLNLNGRISMGIAGVCDGYGFANDFTLLHDIH</sequence>
<evidence type="ECO:0000256" key="1">
    <source>
        <dbReference type="SAM" id="SignalP"/>
    </source>
</evidence>
<evidence type="ECO:0000313" key="3">
    <source>
        <dbReference type="WBParaSite" id="Pan_g19461.t1"/>
    </source>
</evidence>
<feature type="signal peptide" evidence="1">
    <location>
        <begin position="1"/>
        <end position="27"/>
    </location>
</feature>
<feature type="chain" id="PRO_5028827199" evidence="1">
    <location>
        <begin position="28"/>
        <end position="412"/>
    </location>
</feature>
<dbReference type="WBParaSite" id="Pan_g19461.t1">
    <property type="protein sequence ID" value="Pan_g19461.t1"/>
    <property type="gene ID" value="Pan_g19461"/>
</dbReference>
<keyword evidence="2" id="KW-1185">Reference proteome</keyword>
<dbReference type="InterPro" id="IPR053295">
    <property type="entry name" value="Innate_immunity_reg"/>
</dbReference>
<reference evidence="2" key="1">
    <citation type="journal article" date="2013" name="Genetics">
        <title>The draft genome and transcriptome of Panagrellus redivivus are shaped by the harsh demands of a free-living lifestyle.</title>
        <authorList>
            <person name="Srinivasan J."/>
            <person name="Dillman A.R."/>
            <person name="Macchietto M.G."/>
            <person name="Heikkinen L."/>
            <person name="Lakso M."/>
            <person name="Fracchia K.M."/>
            <person name="Antoshechkin I."/>
            <person name="Mortazavi A."/>
            <person name="Wong G."/>
            <person name="Sternberg P.W."/>
        </authorList>
    </citation>
    <scope>NUCLEOTIDE SEQUENCE [LARGE SCALE GENOMIC DNA]</scope>
    <source>
        <strain evidence="2">MT8872</strain>
    </source>
</reference>
<name>A0A7E4ZVC1_PANRE</name>
<protein>
    <submittedName>
        <fullName evidence="3">VWFA domain-containing protein</fullName>
    </submittedName>
</protein>
<dbReference type="AlphaFoldDB" id="A0A7E4ZVC1"/>
<dbReference type="Proteomes" id="UP000492821">
    <property type="component" value="Unassembled WGS sequence"/>
</dbReference>
<evidence type="ECO:0000313" key="2">
    <source>
        <dbReference type="Proteomes" id="UP000492821"/>
    </source>
</evidence>
<dbReference type="PANTHER" id="PTHR47324:SF4">
    <property type="entry name" value="EGF-LIKE DOMAIN-CONTAINING PROTEIN"/>
    <property type="match status" value="1"/>
</dbReference>
<keyword evidence="1" id="KW-0732">Signal</keyword>
<accession>A0A7E4ZVC1</accession>
<proteinExistence type="predicted"/>
<dbReference type="PANTHER" id="PTHR47324">
    <property type="entry name" value="PROTEIN IRG-7-RELATED"/>
    <property type="match status" value="1"/>
</dbReference>
<reference evidence="3" key="2">
    <citation type="submission" date="2020-10" db="UniProtKB">
        <authorList>
            <consortium name="WormBaseParasite"/>
        </authorList>
    </citation>
    <scope>IDENTIFICATION</scope>
</reference>
<organism evidence="2 3">
    <name type="scientific">Panagrellus redivivus</name>
    <name type="common">Microworm</name>
    <dbReference type="NCBI Taxonomy" id="6233"/>
    <lineage>
        <taxon>Eukaryota</taxon>
        <taxon>Metazoa</taxon>
        <taxon>Ecdysozoa</taxon>
        <taxon>Nematoda</taxon>
        <taxon>Chromadorea</taxon>
        <taxon>Rhabditida</taxon>
        <taxon>Tylenchina</taxon>
        <taxon>Panagrolaimomorpha</taxon>
        <taxon>Panagrolaimoidea</taxon>
        <taxon>Panagrolaimidae</taxon>
        <taxon>Panagrellus</taxon>
    </lineage>
</organism>